<evidence type="ECO:0000256" key="3">
    <source>
        <dbReference type="ARBA" id="ARBA00015636"/>
    </source>
</evidence>
<protein>
    <recommendedName>
        <fullName evidence="3">m7GpppX diphosphatase</fullName>
        <ecNumber evidence="2">3.6.1.59</ecNumber>
    </recommendedName>
    <alternativeName>
        <fullName evidence="5">Decapping scavenger enzyme</fullName>
    </alternativeName>
    <alternativeName>
        <fullName evidence="4">Scavenger mRNA-decapping enzyme DcpS</fullName>
    </alternativeName>
</protein>
<dbReference type="EC" id="3.6.1.59" evidence="2"/>
<evidence type="ECO:0000256" key="2">
    <source>
        <dbReference type="ARBA" id="ARBA00012520"/>
    </source>
</evidence>
<evidence type="ECO:0000313" key="8">
    <source>
        <dbReference type="Proteomes" id="UP000499080"/>
    </source>
</evidence>
<dbReference type="OrthoDB" id="10264956at2759"/>
<reference evidence="7 8" key="1">
    <citation type="journal article" date="2019" name="Sci. Rep.">
        <title>Orb-weaving spider Araneus ventricosus genome elucidates the spidroin gene catalogue.</title>
        <authorList>
            <person name="Kono N."/>
            <person name="Nakamura H."/>
            <person name="Ohtoshi R."/>
            <person name="Moran D.A.P."/>
            <person name="Shinohara A."/>
            <person name="Yoshida Y."/>
            <person name="Fujiwara M."/>
            <person name="Mori M."/>
            <person name="Tomita M."/>
            <person name="Arakawa K."/>
        </authorList>
    </citation>
    <scope>NUCLEOTIDE SEQUENCE [LARGE SCALE GENOMIC DNA]</scope>
</reference>
<gene>
    <name evidence="7" type="primary">DCPS_1</name>
    <name evidence="7" type="ORF">AVEN_157062_1</name>
</gene>
<keyword evidence="8" id="KW-1185">Reference proteome</keyword>
<dbReference type="EMBL" id="BGPR01008714">
    <property type="protein sequence ID" value="GBN35562.1"/>
    <property type="molecule type" value="Genomic_DNA"/>
</dbReference>
<comment type="caution">
    <text evidence="7">The sequence shown here is derived from an EMBL/GenBank/DDBJ whole genome shotgun (WGS) entry which is preliminary data.</text>
</comment>
<dbReference type="GO" id="GO:0000340">
    <property type="term" value="F:RNA 7-methylguanosine cap binding"/>
    <property type="evidence" value="ECO:0007669"/>
    <property type="project" value="TreeGrafter"/>
</dbReference>
<dbReference type="Pfam" id="PF05652">
    <property type="entry name" value="DcpS"/>
    <property type="match status" value="1"/>
</dbReference>
<dbReference type="Pfam" id="PF11969">
    <property type="entry name" value="DcpS_C"/>
    <property type="match status" value="1"/>
</dbReference>
<dbReference type="InterPro" id="IPR036265">
    <property type="entry name" value="HIT-like_sf"/>
</dbReference>
<dbReference type="GO" id="GO:0000932">
    <property type="term" value="C:P-body"/>
    <property type="evidence" value="ECO:0007669"/>
    <property type="project" value="TreeGrafter"/>
</dbReference>
<dbReference type="AlphaFoldDB" id="A0A4Y2N9I2"/>
<dbReference type="GO" id="GO:0000290">
    <property type="term" value="P:deadenylation-dependent decapping of nuclear-transcribed mRNA"/>
    <property type="evidence" value="ECO:0007669"/>
    <property type="project" value="InterPro"/>
</dbReference>
<dbReference type="PANTHER" id="PTHR12978">
    <property type="entry name" value="HISTIDINE TRIAD HIT PROTEIN MEMBER"/>
    <property type="match status" value="1"/>
</dbReference>
<dbReference type="GO" id="GO:0005634">
    <property type="term" value="C:nucleus"/>
    <property type="evidence" value="ECO:0007669"/>
    <property type="project" value="TreeGrafter"/>
</dbReference>
<dbReference type="SUPFAM" id="SSF102860">
    <property type="entry name" value="mRNA decapping enzyme DcpS N-terminal domain"/>
    <property type="match status" value="1"/>
</dbReference>
<organism evidence="7 8">
    <name type="scientific">Araneus ventricosus</name>
    <name type="common">Orbweaver spider</name>
    <name type="synonym">Epeira ventricosa</name>
    <dbReference type="NCBI Taxonomy" id="182803"/>
    <lineage>
        <taxon>Eukaryota</taxon>
        <taxon>Metazoa</taxon>
        <taxon>Ecdysozoa</taxon>
        <taxon>Arthropoda</taxon>
        <taxon>Chelicerata</taxon>
        <taxon>Arachnida</taxon>
        <taxon>Araneae</taxon>
        <taxon>Araneomorphae</taxon>
        <taxon>Entelegynae</taxon>
        <taxon>Araneoidea</taxon>
        <taxon>Araneidae</taxon>
        <taxon>Araneus</taxon>
    </lineage>
</organism>
<accession>A0A4Y2N9I2</accession>
<comment type="catalytic activity">
    <reaction evidence="6">
        <text>a 5'-end (N(7)-methyl 5'-triphosphoguanosine)-ribonucleoside in mRNA + H2O = N(7)-methyl-GMP + a 5'-end diphospho-ribonucleoside in mRNA + 2 H(+)</text>
        <dbReference type="Rhea" id="RHEA:65388"/>
        <dbReference type="Rhea" id="RHEA-COMP:17165"/>
        <dbReference type="Rhea" id="RHEA-COMP:17167"/>
        <dbReference type="ChEBI" id="CHEBI:15377"/>
        <dbReference type="ChEBI" id="CHEBI:15378"/>
        <dbReference type="ChEBI" id="CHEBI:58285"/>
        <dbReference type="ChEBI" id="CHEBI:156461"/>
        <dbReference type="ChEBI" id="CHEBI:167616"/>
        <dbReference type="EC" id="3.6.1.59"/>
    </reaction>
</comment>
<sequence>MAVDLTTGSYDESGVFNKHNEAPKSASKKSIEDDMGCLKTFQLVKVLKECLSTKSIVVEGRFAGDDRPAIIVIEKTPFDKRDISQLFTSDSRLELKFWNNIYGNYHVYPQTGFNGISMQVIHPATESDFLKFVEVPLVMVNENKDLYESAVLPYFKSISEKSQDYTNNSSDEDKILYKDSGASNSFVLLKDDVEKCLCTSTHFRAKAVASQKDLLSLRCLSAADLPFLIKLQKKCLEELSAKYEVPVSKIESYITYPPTSFPFHVFFETVEKDSSIPVEKAHSLTTVISNLQLIPDYYQRITLTYSLPESDPLLNSVNEHKICSTG</sequence>
<name>A0A4Y2N9I2_ARAVE</name>
<dbReference type="Gene3D" id="3.30.428.10">
    <property type="entry name" value="HIT-like"/>
    <property type="match status" value="1"/>
</dbReference>
<evidence type="ECO:0000256" key="6">
    <source>
        <dbReference type="ARBA" id="ARBA00048222"/>
    </source>
</evidence>
<evidence type="ECO:0000313" key="7">
    <source>
        <dbReference type="EMBL" id="GBN35562.1"/>
    </source>
</evidence>
<proteinExistence type="inferred from homology"/>
<evidence type="ECO:0000256" key="5">
    <source>
        <dbReference type="ARBA" id="ARBA00030609"/>
    </source>
</evidence>
<dbReference type="InterPro" id="IPR011145">
    <property type="entry name" value="Scavenger_mRNA_decap_enz_N"/>
</dbReference>
<evidence type="ECO:0000256" key="1">
    <source>
        <dbReference type="ARBA" id="ARBA00010208"/>
    </source>
</evidence>
<dbReference type="Gene3D" id="3.30.200.40">
    <property type="entry name" value="Scavenger mRNA decapping enzyme, N-terminal domain"/>
    <property type="match status" value="1"/>
</dbReference>
<evidence type="ECO:0000256" key="4">
    <source>
        <dbReference type="ARBA" id="ARBA00029885"/>
    </source>
</evidence>
<dbReference type="Proteomes" id="UP000499080">
    <property type="component" value="Unassembled WGS sequence"/>
</dbReference>
<dbReference type="SUPFAM" id="SSF54197">
    <property type="entry name" value="HIT-like"/>
    <property type="match status" value="1"/>
</dbReference>
<dbReference type="InterPro" id="IPR008594">
    <property type="entry name" value="DcpS/DCS2"/>
</dbReference>
<comment type="similarity">
    <text evidence="1">Belongs to the HIT family.</text>
</comment>
<dbReference type="PANTHER" id="PTHR12978:SF0">
    <property type="entry name" value="M7GPPPX DIPHOSPHATASE"/>
    <property type="match status" value="1"/>
</dbReference>
<dbReference type="GO" id="GO:0140932">
    <property type="term" value="F:5'-(N(7)-methyl 5'-triphosphoguanosine)-[mRNA] diphosphatase activity"/>
    <property type="evidence" value="ECO:0007669"/>
    <property type="project" value="UniProtKB-EC"/>
</dbReference>